<evidence type="ECO:0000256" key="2">
    <source>
        <dbReference type="SAM" id="MobiDB-lite"/>
    </source>
</evidence>
<protein>
    <recommendedName>
        <fullName evidence="3">CxC1-like cysteine cluster associated with KDZ transposases domain-containing protein</fullName>
    </recommendedName>
</protein>
<dbReference type="PANTHER" id="PTHR33096:SF1">
    <property type="entry name" value="CXC1-LIKE CYSTEINE CLUSTER ASSOCIATED WITH KDZ TRANSPOSASES DOMAIN-CONTAINING PROTEIN"/>
    <property type="match status" value="1"/>
</dbReference>
<name>A0A2N5UXB1_9BASI</name>
<reference evidence="4 5" key="1">
    <citation type="submission" date="2017-11" db="EMBL/GenBank/DDBJ databases">
        <title>De novo assembly and phasing of dikaryotic genomes from two isolates of Puccinia coronata f. sp. avenae, the causal agent of oat crown rust.</title>
        <authorList>
            <person name="Miller M.E."/>
            <person name="Zhang Y."/>
            <person name="Omidvar V."/>
            <person name="Sperschneider J."/>
            <person name="Schwessinger B."/>
            <person name="Raley C."/>
            <person name="Palmer J.M."/>
            <person name="Garnica D."/>
            <person name="Upadhyaya N."/>
            <person name="Rathjen J."/>
            <person name="Taylor J.M."/>
            <person name="Park R.F."/>
            <person name="Dodds P.N."/>
            <person name="Hirsch C.D."/>
            <person name="Kianian S.F."/>
            <person name="Figueroa M."/>
        </authorList>
    </citation>
    <scope>NUCLEOTIDE SEQUENCE [LARGE SCALE GENOMIC DNA]</scope>
    <source>
        <strain evidence="4">12SD80</strain>
    </source>
</reference>
<dbReference type="InterPro" id="IPR040521">
    <property type="entry name" value="KDZ"/>
</dbReference>
<feature type="compositionally biased region" description="Acidic residues" evidence="2">
    <location>
        <begin position="650"/>
        <end position="663"/>
    </location>
</feature>
<dbReference type="InterPro" id="IPR041320">
    <property type="entry name" value="CxC1"/>
</dbReference>
<evidence type="ECO:0000313" key="4">
    <source>
        <dbReference type="EMBL" id="PLW42398.1"/>
    </source>
</evidence>
<keyword evidence="1" id="KW-0175">Coiled coil</keyword>
<feature type="region of interest" description="Disordered" evidence="2">
    <location>
        <begin position="650"/>
        <end position="683"/>
    </location>
</feature>
<feature type="domain" description="CxC1-like cysteine cluster associated with KDZ transposases" evidence="3">
    <location>
        <begin position="7"/>
        <end position="77"/>
    </location>
</feature>
<evidence type="ECO:0000313" key="5">
    <source>
        <dbReference type="Proteomes" id="UP000235392"/>
    </source>
</evidence>
<dbReference type="EMBL" id="PGCI01000079">
    <property type="protein sequence ID" value="PLW42398.1"/>
    <property type="molecule type" value="Genomic_DNA"/>
</dbReference>
<gene>
    <name evidence="4" type="ORF">PCASD_06367</name>
</gene>
<dbReference type="Proteomes" id="UP000235392">
    <property type="component" value="Unassembled WGS sequence"/>
</dbReference>
<comment type="caution">
    <text evidence="4">The sequence shown here is derived from an EMBL/GenBank/DDBJ whole genome shotgun (WGS) entry which is preliminary data.</text>
</comment>
<dbReference type="Pfam" id="PF18758">
    <property type="entry name" value="KDZ"/>
    <property type="match status" value="1"/>
</dbReference>
<sequence>MRSLTSAQRRVQCNFCRCTPDTVRLLQIGFLPASPIAPQTAFSLPLLIFHDSLWNNCHVGALPFTTTLKEWLEPRSERLFVRRKKHARELQKPFSAAVDLYRSLKNQTNELICQVLQLGPQDILALHSCPACFGPRPSNFNDYPQTTSNQLIICLDGNFQHRHHVKASRDYRPLQTPCIFLKPKEFTQAANWIRAKEIELSPPSKVDRCADSHKAADDKRNESTWKGCDDTGLMGCCCRHDAAIYMGNIYKSGKQRCLPVAILSKLISNCEPKRPIIVLYDIGCALNKYMNARELLHKHWGRLKFGTSVFHAYVYNWLCQLDYNPRFNIGWGLSDGEHIVWHTTTAKVSGHYKFNSAILRHQDASAVLSGLAQKRNCHLTSGVNYEQSFFKQQWEAQRLFQKEHTEAEDGLRRKLVDLYKQEAALSSLRERLRGPEIFLATQDEQDELLDTIAEKLKELRKQVDEIASDGLMSSVANDEEAKLRLLLWDAKATLFVQAVHIQAERRPIALQNRSPAVKKVINSYNRCYLNYIKKFPNERLGDAEDYPLTYENFVRFPIDHRFWNDGLYYHSKAPWATDPDTIMSIWAMMDKWNKKIGWLWDRCQPDSSRTYKLDWDEMMDHIQRGSPIDPAVFEGVNELREETVLDIDLDDGEDAEGDWIDEMETPHVDQHADANDSKDPEDY</sequence>
<dbReference type="Pfam" id="PF18802">
    <property type="entry name" value="CxC1"/>
    <property type="match status" value="1"/>
</dbReference>
<feature type="compositionally biased region" description="Basic and acidic residues" evidence="2">
    <location>
        <begin position="664"/>
        <end position="683"/>
    </location>
</feature>
<evidence type="ECO:0000259" key="3">
    <source>
        <dbReference type="Pfam" id="PF18802"/>
    </source>
</evidence>
<dbReference type="AlphaFoldDB" id="A0A2N5UXB1"/>
<evidence type="ECO:0000256" key="1">
    <source>
        <dbReference type="SAM" id="Coils"/>
    </source>
</evidence>
<organism evidence="4 5">
    <name type="scientific">Puccinia coronata f. sp. avenae</name>
    <dbReference type="NCBI Taxonomy" id="200324"/>
    <lineage>
        <taxon>Eukaryota</taxon>
        <taxon>Fungi</taxon>
        <taxon>Dikarya</taxon>
        <taxon>Basidiomycota</taxon>
        <taxon>Pucciniomycotina</taxon>
        <taxon>Pucciniomycetes</taxon>
        <taxon>Pucciniales</taxon>
        <taxon>Pucciniaceae</taxon>
        <taxon>Puccinia</taxon>
    </lineage>
</organism>
<feature type="coiled-coil region" evidence="1">
    <location>
        <begin position="442"/>
        <end position="469"/>
    </location>
</feature>
<dbReference type="PANTHER" id="PTHR33096">
    <property type="entry name" value="CXC2 DOMAIN-CONTAINING PROTEIN"/>
    <property type="match status" value="1"/>
</dbReference>
<proteinExistence type="predicted"/>
<accession>A0A2N5UXB1</accession>